<dbReference type="AlphaFoldDB" id="A0AAU7CP20"/>
<accession>A0AAU7CP20</accession>
<evidence type="ECO:0000259" key="1">
    <source>
        <dbReference type="Pfam" id="PF08909"/>
    </source>
</evidence>
<protein>
    <submittedName>
        <fullName evidence="2">DUF1854 domain-containing protein</fullName>
    </submittedName>
</protein>
<sequence>MATVPASDPSKASLRPFGLSQDAWGRLVLIDADGKRHVGVEPVRAFPITDPGLWISLCDTHGREILCIESLEELSPSIRQLLEGELALREFVPVIKRILRLSGEISPSDWDVETDRGATRFTLDSEDDVRRISAHRVLITDSQKLRYQVPDLRLLDLSSRRILERFL</sequence>
<dbReference type="RefSeq" id="WP_406699661.1">
    <property type="nucleotide sequence ID" value="NZ_CP155447.1"/>
</dbReference>
<dbReference type="Pfam" id="PF08909">
    <property type="entry name" value="DUF1854"/>
    <property type="match status" value="1"/>
</dbReference>
<evidence type="ECO:0000313" key="2">
    <source>
        <dbReference type="EMBL" id="XBH06813.1"/>
    </source>
</evidence>
<dbReference type="EMBL" id="CP155447">
    <property type="protein sequence ID" value="XBH06813.1"/>
    <property type="molecule type" value="Genomic_DNA"/>
</dbReference>
<proteinExistence type="predicted"/>
<name>A0AAU7CP20_9BACT</name>
<gene>
    <name evidence="2" type="ORF">V5E97_12450</name>
</gene>
<feature type="domain" description="DUF1854" evidence="1">
    <location>
        <begin position="37"/>
        <end position="166"/>
    </location>
</feature>
<dbReference type="InterPro" id="IPR015005">
    <property type="entry name" value="DUF1854"/>
</dbReference>
<organism evidence="2">
    <name type="scientific">Singulisphaera sp. Ch08</name>
    <dbReference type="NCBI Taxonomy" id="3120278"/>
    <lineage>
        <taxon>Bacteria</taxon>
        <taxon>Pseudomonadati</taxon>
        <taxon>Planctomycetota</taxon>
        <taxon>Planctomycetia</taxon>
        <taxon>Isosphaerales</taxon>
        <taxon>Isosphaeraceae</taxon>
        <taxon>Singulisphaera</taxon>
    </lineage>
</organism>
<reference evidence="2" key="1">
    <citation type="submission" date="2024-05" db="EMBL/GenBank/DDBJ databases">
        <title>Planctomycetes of the genus Singulisphaera possess chitinolytic capabilities.</title>
        <authorList>
            <person name="Ivanova A."/>
        </authorList>
    </citation>
    <scope>NUCLEOTIDE SEQUENCE</scope>
    <source>
        <strain evidence="2">Ch08T</strain>
    </source>
</reference>